<name>A0A9E2KJA5_9BACE</name>
<dbReference type="Proteomes" id="UP000824236">
    <property type="component" value="Unassembled WGS sequence"/>
</dbReference>
<reference evidence="2" key="2">
    <citation type="submission" date="2021-04" db="EMBL/GenBank/DDBJ databases">
        <authorList>
            <person name="Gilroy R."/>
        </authorList>
    </citation>
    <scope>NUCLEOTIDE SEQUENCE</scope>
    <source>
        <strain evidence="2">B3-3758</strain>
    </source>
</reference>
<evidence type="ECO:0000313" key="3">
    <source>
        <dbReference type="Proteomes" id="UP000824236"/>
    </source>
</evidence>
<dbReference type="EMBL" id="JAHLFO010000151">
    <property type="protein sequence ID" value="MBU3815004.1"/>
    <property type="molecule type" value="Genomic_DNA"/>
</dbReference>
<accession>A0A9E2KJA5</accession>
<protein>
    <submittedName>
        <fullName evidence="2">Uncharacterized protein</fullName>
    </submittedName>
</protein>
<evidence type="ECO:0000256" key="1">
    <source>
        <dbReference type="SAM" id="SignalP"/>
    </source>
</evidence>
<feature type="signal peptide" evidence="1">
    <location>
        <begin position="1"/>
        <end position="23"/>
    </location>
</feature>
<gene>
    <name evidence="2" type="ORF">H9791_11020</name>
</gene>
<organism evidence="2 3">
    <name type="scientific">Candidatus Bacteroides intestinipullorum</name>
    <dbReference type="NCBI Taxonomy" id="2838471"/>
    <lineage>
        <taxon>Bacteria</taxon>
        <taxon>Pseudomonadati</taxon>
        <taxon>Bacteroidota</taxon>
        <taxon>Bacteroidia</taxon>
        <taxon>Bacteroidales</taxon>
        <taxon>Bacteroidaceae</taxon>
        <taxon>Bacteroides</taxon>
    </lineage>
</organism>
<comment type="caution">
    <text evidence="2">The sequence shown here is derived from an EMBL/GenBank/DDBJ whole genome shotgun (WGS) entry which is preliminary data.</text>
</comment>
<reference evidence="2" key="1">
    <citation type="journal article" date="2021" name="PeerJ">
        <title>Extensive microbial diversity within the chicken gut microbiome revealed by metagenomics and culture.</title>
        <authorList>
            <person name="Gilroy R."/>
            <person name="Ravi A."/>
            <person name="Getino M."/>
            <person name="Pursley I."/>
            <person name="Horton D.L."/>
            <person name="Alikhan N.F."/>
            <person name="Baker D."/>
            <person name="Gharbi K."/>
            <person name="Hall N."/>
            <person name="Watson M."/>
            <person name="Adriaenssens E.M."/>
            <person name="Foster-Nyarko E."/>
            <person name="Jarju S."/>
            <person name="Secka A."/>
            <person name="Antonio M."/>
            <person name="Oren A."/>
            <person name="Chaudhuri R.R."/>
            <person name="La Ragione R."/>
            <person name="Hildebrand F."/>
            <person name="Pallen M.J."/>
        </authorList>
    </citation>
    <scope>NUCLEOTIDE SEQUENCE</scope>
    <source>
        <strain evidence="2">B3-3758</strain>
    </source>
</reference>
<evidence type="ECO:0000313" key="2">
    <source>
        <dbReference type="EMBL" id="MBU3815004.1"/>
    </source>
</evidence>
<feature type="chain" id="PRO_5039045273" evidence="1">
    <location>
        <begin position="24"/>
        <end position="313"/>
    </location>
</feature>
<proteinExistence type="predicted"/>
<keyword evidence="1" id="KW-0732">Signal</keyword>
<dbReference type="AlphaFoldDB" id="A0A9E2KJA5"/>
<sequence>MKKMVLMALFASLCYGMSLSAQGWTYSTLDGTYSYNSYNDNYYMFLNQNASGPQYNKGFRLIDGPHLFNPIFQVDTHGAMTFGSRNGDRPASLTFMQGNVGYGQINTSAQNLNLEAARQVRIKVRNGHEAAIFDNTAISFFDNLSIQREDIQLRFGLDDEKAYGWIGTISDDGLYIGANSHASIFLDNNYGVYVGLHATEVNNIRPDLKESYRLFVRKGVLSEDFAVAPVGSWADFVFHSDYRLRPLSEVENFIRTNKHLPDVPSAKDVAEKGYSQHEINKVLLQKVEELTLYILEQQKEIKALKAKLEGQTE</sequence>